<protein>
    <submittedName>
        <fullName evidence="1">Uncharacterized protein</fullName>
    </submittedName>
</protein>
<organism evidence="1">
    <name type="scientific">marine sediment metagenome</name>
    <dbReference type="NCBI Taxonomy" id="412755"/>
    <lineage>
        <taxon>unclassified sequences</taxon>
        <taxon>metagenomes</taxon>
        <taxon>ecological metagenomes</taxon>
    </lineage>
</organism>
<gene>
    <name evidence="1" type="ORF">S03H2_34074</name>
</gene>
<comment type="caution">
    <text evidence="1">The sequence shown here is derived from an EMBL/GenBank/DDBJ whole genome shotgun (WGS) entry which is preliminary data.</text>
</comment>
<proteinExistence type="predicted"/>
<sequence length="49" mass="5608">MSVGTSKKRYQADFYIGYTLCQADLKVHCEYVDHILETPSACYSSNEIE</sequence>
<name>X1G4S2_9ZZZZ</name>
<reference evidence="1" key="1">
    <citation type="journal article" date="2014" name="Front. Microbiol.">
        <title>High frequency of phylogenetically diverse reductive dehalogenase-homologous genes in deep subseafloor sedimentary metagenomes.</title>
        <authorList>
            <person name="Kawai M."/>
            <person name="Futagami T."/>
            <person name="Toyoda A."/>
            <person name="Takaki Y."/>
            <person name="Nishi S."/>
            <person name="Hori S."/>
            <person name="Arai W."/>
            <person name="Tsubouchi T."/>
            <person name="Morono Y."/>
            <person name="Uchiyama I."/>
            <person name="Ito T."/>
            <person name="Fujiyama A."/>
            <person name="Inagaki F."/>
            <person name="Takami H."/>
        </authorList>
    </citation>
    <scope>NUCLEOTIDE SEQUENCE</scope>
    <source>
        <strain evidence="1">Expedition CK06-06</strain>
    </source>
</reference>
<dbReference type="AlphaFoldDB" id="X1G4S2"/>
<accession>X1G4S2</accession>
<dbReference type="EMBL" id="BARU01020776">
    <property type="protein sequence ID" value="GAH52921.1"/>
    <property type="molecule type" value="Genomic_DNA"/>
</dbReference>
<evidence type="ECO:0000313" key="1">
    <source>
        <dbReference type="EMBL" id="GAH52921.1"/>
    </source>
</evidence>